<evidence type="ECO:0000313" key="5">
    <source>
        <dbReference type="Proteomes" id="UP001521209"/>
    </source>
</evidence>
<dbReference type="NCBIfam" id="NF010435">
    <property type="entry name" value="PRK13861.1"/>
    <property type="match status" value="1"/>
</dbReference>
<accession>A0ABS9E061</accession>
<comment type="caution">
    <text evidence="4">The sequence shown here is derived from an EMBL/GenBank/DDBJ whole genome shotgun (WGS) entry which is preliminary data.</text>
</comment>
<proteinExistence type="inferred from homology"/>
<feature type="compositionally biased region" description="Polar residues" evidence="3">
    <location>
        <begin position="264"/>
        <end position="277"/>
    </location>
</feature>
<feature type="region of interest" description="Disordered" evidence="3">
    <location>
        <begin position="264"/>
        <end position="293"/>
    </location>
</feature>
<dbReference type="InterPro" id="IPR010258">
    <property type="entry name" value="Conjugal_tfr_TrbG/VirB9/CagX"/>
</dbReference>
<sequence>MTSTRGAYADQTPDAGHYDSRMRYVAYNPGQVVHLSTIVGATMVVSFAPDETVTSVAETDSLHLAAVPKGNYLFLKPSAALKLQPIIVLTQRRDGSLRRYVFEIETVTAPTTADGAKGVFYSVQFTYPADAAKAAAARAAAEARKVAALNRLALQRATQTAAEAEFQNEQSNPYAGPRNYKYVARGDHSLAPLAVWDNGYSTLLQFAGNARVPSIFVIDPDGKEATASYAVNGDIVQLDQTAREWRLRDGDTVLNIYNLGYQSVGGNPETGTTSSDVSRVVVPPGNALPGTSP</sequence>
<comment type="similarity">
    <text evidence="1">Belongs to the TrbG/VirB9 family.</text>
</comment>
<dbReference type="InterPro" id="IPR038161">
    <property type="entry name" value="VirB9/CagX/TrbG_C_sf"/>
</dbReference>
<evidence type="ECO:0000313" key="4">
    <source>
        <dbReference type="EMBL" id="MCF3948409.1"/>
    </source>
</evidence>
<keyword evidence="2" id="KW-0732">Signal</keyword>
<dbReference type="Pfam" id="PF03524">
    <property type="entry name" value="CagX"/>
    <property type="match status" value="1"/>
</dbReference>
<keyword evidence="5" id="KW-1185">Reference proteome</keyword>
<reference evidence="4 5" key="1">
    <citation type="submission" date="2022-01" db="EMBL/GenBank/DDBJ databases">
        <authorList>
            <person name="Won M."/>
            <person name="Kim S.-J."/>
            <person name="Kwon S.-W."/>
        </authorList>
    </citation>
    <scope>NUCLEOTIDE SEQUENCE [LARGE SCALE GENOMIC DNA]</scope>
    <source>
        <strain evidence="4 5">KCTC 23505</strain>
    </source>
</reference>
<gene>
    <name evidence="4" type="ORF">L2A60_17190</name>
</gene>
<evidence type="ECO:0000256" key="2">
    <source>
        <dbReference type="ARBA" id="ARBA00022729"/>
    </source>
</evidence>
<organism evidence="4 5">
    <name type="scientific">Acidiphilium iwatense</name>
    <dbReference type="NCBI Taxonomy" id="768198"/>
    <lineage>
        <taxon>Bacteria</taxon>
        <taxon>Pseudomonadati</taxon>
        <taxon>Pseudomonadota</taxon>
        <taxon>Alphaproteobacteria</taxon>
        <taxon>Acetobacterales</taxon>
        <taxon>Acidocellaceae</taxon>
        <taxon>Acidiphilium</taxon>
    </lineage>
</organism>
<evidence type="ECO:0000256" key="1">
    <source>
        <dbReference type="ARBA" id="ARBA00006135"/>
    </source>
</evidence>
<evidence type="ECO:0000256" key="3">
    <source>
        <dbReference type="SAM" id="MobiDB-lite"/>
    </source>
</evidence>
<protein>
    <submittedName>
        <fullName evidence="4">TrbG/VirB9 family P-type conjugative transfer protein</fullName>
    </submittedName>
</protein>
<name>A0ABS9E061_9PROT</name>
<dbReference type="InterPro" id="IPR033645">
    <property type="entry name" value="VirB9/CagX/TrbG_C"/>
</dbReference>
<dbReference type="Gene3D" id="2.60.40.2500">
    <property type="match status" value="1"/>
</dbReference>
<dbReference type="CDD" id="cd06911">
    <property type="entry name" value="VirB9_CagX_TrbG"/>
    <property type="match status" value="1"/>
</dbReference>
<dbReference type="Proteomes" id="UP001521209">
    <property type="component" value="Unassembled WGS sequence"/>
</dbReference>
<dbReference type="EMBL" id="JAKGBZ010000051">
    <property type="protein sequence ID" value="MCF3948409.1"/>
    <property type="molecule type" value="Genomic_DNA"/>
</dbReference>